<accession>A0A2J6SF10</accession>
<sequence>MQFVTITELFRPPSLTSQPRPTPPQAPRLDMQMRCYPPPFIRAASRPHSRTVFQNEVFSRILSPTRRTPTSLLAPVPCKETYCSNSPIACSYSIHGLCVTSHRSRNRINCALLHFQTFLRCCTLLKAELVSPASRQQI</sequence>
<dbReference type="AlphaFoldDB" id="A0A2J6SF10"/>
<reference evidence="1 2" key="1">
    <citation type="submission" date="2016-04" db="EMBL/GenBank/DDBJ databases">
        <title>A degradative enzymes factory behind the ericoid mycorrhizal symbiosis.</title>
        <authorList>
            <consortium name="DOE Joint Genome Institute"/>
            <person name="Martino E."/>
            <person name="Morin E."/>
            <person name="Grelet G."/>
            <person name="Kuo A."/>
            <person name="Kohler A."/>
            <person name="Daghino S."/>
            <person name="Barry K."/>
            <person name="Choi C."/>
            <person name="Cichocki N."/>
            <person name="Clum A."/>
            <person name="Copeland A."/>
            <person name="Hainaut M."/>
            <person name="Haridas S."/>
            <person name="Labutti K."/>
            <person name="Lindquist E."/>
            <person name="Lipzen A."/>
            <person name="Khouja H.-R."/>
            <person name="Murat C."/>
            <person name="Ohm R."/>
            <person name="Olson A."/>
            <person name="Spatafora J."/>
            <person name="Veneault-Fourrey C."/>
            <person name="Henrissat B."/>
            <person name="Grigoriev I."/>
            <person name="Martin F."/>
            <person name="Perotto S."/>
        </authorList>
    </citation>
    <scope>NUCLEOTIDE SEQUENCE [LARGE SCALE GENOMIC DNA]</scope>
    <source>
        <strain evidence="1 2">E</strain>
    </source>
</reference>
<dbReference type="EMBL" id="KZ613921">
    <property type="protein sequence ID" value="PMD49340.1"/>
    <property type="molecule type" value="Genomic_DNA"/>
</dbReference>
<feature type="non-terminal residue" evidence="1">
    <location>
        <position position="138"/>
    </location>
</feature>
<keyword evidence="2" id="KW-1185">Reference proteome</keyword>
<dbReference type="InParanoid" id="A0A2J6SF10"/>
<gene>
    <name evidence="1" type="ORF">K444DRAFT_622906</name>
</gene>
<proteinExistence type="predicted"/>
<dbReference type="RefSeq" id="XP_024726244.1">
    <property type="nucleotide sequence ID" value="XM_024882193.1"/>
</dbReference>
<protein>
    <submittedName>
        <fullName evidence="1">Uncharacterized protein</fullName>
    </submittedName>
</protein>
<dbReference type="GeneID" id="36590270"/>
<evidence type="ECO:0000313" key="1">
    <source>
        <dbReference type="EMBL" id="PMD49340.1"/>
    </source>
</evidence>
<evidence type="ECO:0000313" key="2">
    <source>
        <dbReference type="Proteomes" id="UP000235371"/>
    </source>
</evidence>
<organism evidence="1 2">
    <name type="scientific">Hyaloscypha bicolor E</name>
    <dbReference type="NCBI Taxonomy" id="1095630"/>
    <lineage>
        <taxon>Eukaryota</taxon>
        <taxon>Fungi</taxon>
        <taxon>Dikarya</taxon>
        <taxon>Ascomycota</taxon>
        <taxon>Pezizomycotina</taxon>
        <taxon>Leotiomycetes</taxon>
        <taxon>Helotiales</taxon>
        <taxon>Hyaloscyphaceae</taxon>
        <taxon>Hyaloscypha</taxon>
        <taxon>Hyaloscypha bicolor</taxon>
    </lineage>
</organism>
<name>A0A2J6SF10_9HELO</name>
<dbReference type="Proteomes" id="UP000235371">
    <property type="component" value="Unassembled WGS sequence"/>
</dbReference>